<dbReference type="AlphaFoldDB" id="A0A835HAD0"/>
<dbReference type="Proteomes" id="UP000631114">
    <property type="component" value="Unassembled WGS sequence"/>
</dbReference>
<evidence type="ECO:0000256" key="1">
    <source>
        <dbReference type="SAM" id="Phobius"/>
    </source>
</evidence>
<name>A0A835HAD0_9MAGN</name>
<proteinExistence type="predicted"/>
<protein>
    <submittedName>
        <fullName evidence="2">Uncharacterized protein</fullName>
    </submittedName>
</protein>
<accession>A0A835HAD0</accession>
<dbReference type="EMBL" id="JADFTS010000007">
    <property type="protein sequence ID" value="KAF9595350.1"/>
    <property type="molecule type" value="Genomic_DNA"/>
</dbReference>
<keyword evidence="1" id="KW-0472">Membrane</keyword>
<sequence>MFSSVSTSVIPALDSHTPIFASSFTMEGLLKWSLSGLPILFLTVADWYFAVLMAQSFILGIGRLMNHHWAGNVFDREALEELSKEGVTLVSSLMQSSVFKPSISAPNYHPCCQYC</sequence>
<reference evidence="2 3" key="1">
    <citation type="submission" date="2020-10" db="EMBL/GenBank/DDBJ databases">
        <title>The Coptis chinensis genome and diversification of protoberbering-type alkaloids.</title>
        <authorList>
            <person name="Wang B."/>
            <person name="Shu S."/>
            <person name="Song C."/>
            <person name="Liu Y."/>
        </authorList>
    </citation>
    <scope>NUCLEOTIDE SEQUENCE [LARGE SCALE GENOMIC DNA]</scope>
    <source>
        <strain evidence="2">HL-2020</strain>
        <tissue evidence="2">Leaf</tissue>
    </source>
</reference>
<evidence type="ECO:0000313" key="2">
    <source>
        <dbReference type="EMBL" id="KAF9595350.1"/>
    </source>
</evidence>
<keyword evidence="3" id="KW-1185">Reference proteome</keyword>
<keyword evidence="1" id="KW-1133">Transmembrane helix</keyword>
<evidence type="ECO:0000313" key="3">
    <source>
        <dbReference type="Proteomes" id="UP000631114"/>
    </source>
</evidence>
<feature type="transmembrane region" description="Helical" evidence="1">
    <location>
        <begin position="37"/>
        <end position="59"/>
    </location>
</feature>
<comment type="caution">
    <text evidence="2">The sequence shown here is derived from an EMBL/GenBank/DDBJ whole genome shotgun (WGS) entry which is preliminary data.</text>
</comment>
<gene>
    <name evidence="2" type="ORF">IFM89_000268</name>
</gene>
<organism evidence="2 3">
    <name type="scientific">Coptis chinensis</name>
    <dbReference type="NCBI Taxonomy" id="261450"/>
    <lineage>
        <taxon>Eukaryota</taxon>
        <taxon>Viridiplantae</taxon>
        <taxon>Streptophyta</taxon>
        <taxon>Embryophyta</taxon>
        <taxon>Tracheophyta</taxon>
        <taxon>Spermatophyta</taxon>
        <taxon>Magnoliopsida</taxon>
        <taxon>Ranunculales</taxon>
        <taxon>Ranunculaceae</taxon>
        <taxon>Coptidoideae</taxon>
        <taxon>Coptis</taxon>
    </lineage>
</organism>
<keyword evidence="1" id="KW-0812">Transmembrane</keyword>